<dbReference type="InterPro" id="IPR028090">
    <property type="entry name" value="JAB_dom_prok"/>
</dbReference>
<keyword evidence="3" id="KW-0378">Hydrolase</keyword>
<dbReference type="GO" id="GO:0046872">
    <property type="term" value="F:metal ion binding"/>
    <property type="evidence" value="ECO:0007669"/>
    <property type="project" value="UniProtKB-KW"/>
</dbReference>
<evidence type="ECO:0000313" key="8">
    <source>
        <dbReference type="Proteomes" id="UP000470186"/>
    </source>
</evidence>
<keyword evidence="2" id="KW-0479">Metal-binding</keyword>
<dbReference type="SUPFAM" id="SSF102712">
    <property type="entry name" value="JAB1/MPN domain"/>
    <property type="match status" value="1"/>
</dbReference>
<evidence type="ECO:0000256" key="5">
    <source>
        <dbReference type="ARBA" id="ARBA00023049"/>
    </source>
</evidence>
<dbReference type="AlphaFoldDB" id="A0A7X2CKT6"/>
<evidence type="ECO:0000256" key="3">
    <source>
        <dbReference type="ARBA" id="ARBA00022801"/>
    </source>
</evidence>
<reference evidence="7 8" key="1">
    <citation type="submission" date="2019-10" db="EMBL/GenBank/DDBJ databases">
        <title>Evaluation of single-gene subtyping targets for Pseudomonas.</title>
        <authorList>
            <person name="Reichler S.J."/>
            <person name="Orsi R.H."/>
            <person name="Wiedmann M."/>
            <person name="Martin N.H."/>
            <person name="Murphy S.I."/>
        </authorList>
    </citation>
    <scope>NUCLEOTIDE SEQUENCE [LARGE SCALE GENOMIC DNA]</scope>
    <source>
        <strain evidence="7 8">FSL R10-2107</strain>
    </source>
</reference>
<dbReference type="Gene3D" id="3.40.140.10">
    <property type="entry name" value="Cytidine Deaminase, domain 2"/>
    <property type="match status" value="1"/>
</dbReference>
<evidence type="ECO:0000256" key="2">
    <source>
        <dbReference type="ARBA" id="ARBA00022723"/>
    </source>
</evidence>
<name>A0A7X2CKT6_9PSED</name>
<feature type="domain" description="JAB" evidence="6">
    <location>
        <begin position="19"/>
        <end position="144"/>
    </location>
</feature>
<sequence length="168" mass="19824">MRLVYRVTPSQRLIIVEHALRQMQAFAQRRWWHCEAGGILLGRHLLDSHDVVVDEVSTPQSSDRRSRLSFFRSSTHEYIARQRWLEQGHTSAYLGLWHTHPELDPTPSSIDRRDWEQAVSGDTFEGDRLFFPIIGTRSIRIWTLSRRGTFRELKLEKKIDKEENHGPH</sequence>
<protein>
    <recommendedName>
        <fullName evidence="6">JAB domain-containing protein</fullName>
    </recommendedName>
</protein>
<dbReference type="Pfam" id="PF14464">
    <property type="entry name" value="Prok-JAB"/>
    <property type="match status" value="1"/>
</dbReference>
<gene>
    <name evidence="7" type="ORF">GHO30_26505</name>
</gene>
<evidence type="ECO:0000256" key="1">
    <source>
        <dbReference type="ARBA" id="ARBA00022670"/>
    </source>
</evidence>
<evidence type="ECO:0000313" key="7">
    <source>
        <dbReference type="EMBL" id="MQU34879.1"/>
    </source>
</evidence>
<organism evidence="7 8">
    <name type="scientific">Pseudomonas helleri</name>
    <dbReference type="NCBI Taxonomy" id="1608996"/>
    <lineage>
        <taxon>Bacteria</taxon>
        <taxon>Pseudomonadati</taxon>
        <taxon>Pseudomonadota</taxon>
        <taxon>Gammaproteobacteria</taxon>
        <taxon>Pseudomonadales</taxon>
        <taxon>Pseudomonadaceae</taxon>
        <taxon>Pseudomonas</taxon>
    </lineage>
</organism>
<comment type="caution">
    <text evidence="7">The sequence shown here is derived from an EMBL/GenBank/DDBJ whole genome shotgun (WGS) entry which is preliminary data.</text>
</comment>
<evidence type="ECO:0000259" key="6">
    <source>
        <dbReference type="Pfam" id="PF14464"/>
    </source>
</evidence>
<keyword evidence="5" id="KW-0482">Metalloprotease</keyword>
<keyword evidence="1" id="KW-0645">Protease</keyword>
<dbReference type="GO" id="GO:0008237">
    <property type="term" value="F:metallopeptidase activity"/>
    <property type="evidence" value="ECO:0007669"/>
    <property type="project" value="UniProtKB-KW"/>
</dbReference>
<dbReference type="RefSeq" id="WP_153350502.1">
    <property type="nucleotide sequence ID" value="NZ_JBQQLO010000008.1"/>
</dbReference>
<accession>A0A7X2CKT6</accession>
<dbReference type="Proteomes" id="UP000470186">
    <property type="component" value="Unassembled WGS sequence"/>
</dbReference>
<dbReference type="EMBL" id="WIVX01000230">
    <property type="protein sequence ID" value="MQU34879.1"/>
    <property type="molecule type" value="Genomic_DNA"/>
</dbReference>
<keyword evidence="8" id="KW-1185">Reference proteome</keyword>
<dbReference type="GO" id="GO:0006508">
    <property type="term" value="P:proteolysis"/>
    <property type="evidence" value="ECO:0007669"/>
    <property type="project" value="UniProtKB-KW"/>
</dbReference>
<evidence type="ECO:0000256" key="4">
    <source>
        <dbReference type="ARBA" id="ARBA00022833"/>
    </source>
</evidence>
<keyword evidence="4" id="KW-0862">Zinc</keyword>
<proteinExistence type="predicted"/>